<organism evidence="1 2">
    <name type="scientific">Burkholderia pseudomultivorans</name>
    <dbReference type="NCBI Taxonomy" id="1207504"/>
    <lineage>
        <taxon>Bacteria</taxon>
        <taxon>Pseudomonadati</taxon>
        <taxon>Pseudomonadota</taxon>
        <taxon>Betaproteobacteria</taxon>
        <taxon>Burkholderiales</taxon>
        <taxon>Burkholderiaceae</taxon>
        <taxon>Burkholderia</taxon>
        <taxon>Burkholderia cepacia complex</taxon>
    </lineage>
</organism>
<evidence type="ECO:0000313" key="2">
    <source>
        <dbReference type="Proteomes" id="UP000062912"/>
    </source>
</evidence>
<gene>
    <name evidence="1" type="ORF">WT56_32830</name>
</gene>
<reference evidence="1 2" key="1">
    <citation type="submission" date="2015-11" db="EMBL/GenBank/DDBJ databases">
        <title>Expanding the genomic diversity of Burkholderia species for the development of highly accurate diagnostics.</title>
        <authorList>
            <person name="Sahl J."/>
            <person name="Keim P."/>
            <person name="Wagner D."/>
        </authorList>
    </citation>
    <scope>NUCLEOTIDE SEQUENCE [LARGE SCALE GENOMIC DNA]</scope>
    <source>
        <strain evidence="1 2">MSMB368WGS</strain>
    </source>
</reference>
<name>A0A132E5F9_9BURK</name>
<proteinExistence type="predicted"/>
<evidence type="ECO:0000313" key="1">
    <source>
        <dbReference type="EMBL" id="KWF17274.1"/>
    </source>
</evidence>
<comment type="caution">
    <text evidence="1">The sequence shown here is derived from an EMBL/GenBank/DDBJ whole genome shotgun (WGS) entry which is preliminary data.</text>
</comment>
<dbReference type="EMBL" id="LPJR01000095">
    <property type="protein sequence ID" value="KWF17274.1"/>
    <property type="molecule type" value="Genomic_DNA"/>
</dbReference>
<protein>
    <submittedName>
        <fullName evidence="1">Uncharacterized protein</fullName>
    </submittedName>
</protein>
<accession>A0A132E5F9</accession>
<dbReference type="AlphaFoldDB" id="A0A132E5F9"/>
<sequence>MTSSRIAYRHIAISAKAGSLHAEQLLYLPGMRQVRAFMVLKEILSTHALPLWRGRASLFRLTVGHLTNR</sequence>
<dbReference type="Proteomes" id="UP000062912">
    <property type="component" value="Unassembled WGS sequence"/>
</dbReference>